<feature type="domain" description="Glycosyltransferase subfamily 4-like N-terminal" evidence="2">
    <location>
        <begin position="20"/>
        <end position="161"/>
    </location>
</feature>
<proteinExistence type="predicted"/>
<dbReference type="PANTHER" id="PTHR45947">
    <property type="entry name" value="SULFOQUINOVOSYL TRANSFERASE SQD2"/>
    <property type="match status" value="1"/>
</dbReference>
<dbReference type="Proteomes" id="UP000450676">
    <property type="component" value="Unassembled WGS sequence"/>
</dbReference>
<evidence type="ECO:0000313" key="4">
    <source>
        <dbReference type="Proteomes" id="UP000450676"/>
    </source>
</evidence>
<gene>
    <name evidence="3" type="ORF">GTP77_29130</name>
</gene>
<feature type="domain" description="Glycosyl transferase family 1" evidence="1">
    <location>
        <begin position="184"/>
        <end position="339"/>
    </location>
</feature>
<dbReference type="InterPro" id="IPR050194">
    <property type="entry name" value="Glycosyltransferase_grp1"/>
</dbReference>
<evidence type="ECO:0000259" key="1">
    <source>
        <dbReference type="Pfam" id="PF00534"/>
    </source>
</evidence>
<dbReference type="InterPro" id="IPR001296">
    <property type="entry name" value="Glyco_trans_1"/>
</dbReference>
<dbReference type="SUPFAM" id="SSF53756">
    <property type="entry name" value="UDP-Glycosyltransferase/glycogen phosphorylase"/>
    <property type="match status" value="2"/>
</dbReference>
<dbReference type="RefSeq" id="WP_161075644.1">
    <property type="nucleotide sequence ID" value="NZ_WWCU01000072.1"/>
</dbReference>
<organism evidence="3 4">
    <name type="scientific">Pseudoduganella aquatica</name>
    <dbReference type="NCBI Taxonomy" id="2660641"/>
    <lineage>
        <taxon>Bacteria</taxon>
        <taxon>Pseudomonadati</taxon>
        <taxon>Pseudomonadota</taxon>
        <taxon>Betaproteobacteria</taxon>
        <taxon>Burkholderiales</taxon>
        <taxon>Oxalobacteraceae</taxon>
        <taxon>Telluria group</taxon>
        <taxon>Pseudoduganella</taxon>
    </lineage>
</organism>
<reference evidence="3 4" key="1">
    <citation type="submission" date="2019-12" db="EMBL/GenBank/DDBJ databases">
        <title>Novel species isolated from a subtropical stream in China.</title>
        <authorList>
            <person name="Lu H."/>
        </authorList>
    </citation>
    <scope>NUCLEOTIDE SEQUENCE [LARGE SCALE GENOMIC DNA]</scope>
    <source>
        <strain evidence="3 4">FT127W</strain>
    </source>
</reference>
<dbReference type="GO" id="GO:0016757">
    <property type="term" value="F:glycosyltransferase activity"/>
    <property type="evidence" value="ECO:0007669"/>
    <property type="project" value="InterPro"/>
</dbReference>
<accession>A0A7X4KRH1</accession>
<evidence type="ECO:0000259" key="2">
    <source>
        <dbReference type="Pfam" id="PF13579"/>
    </source>
</evidence>
<dbReference type="InterPro" id="IPR028098">
    <property type="entry name" value="Glyco_trans_4-like_N"/>
</dbReference>
<comment type="caution">
    <text evidence="3">The sequence shown here is derived from an EMBL/GenBank/DDBJ whole genome shotgun (WGS) entry which is preliminary data.</text>
</comment>
<dbReference type="Pfam" id="PF13692">
    <property type="entry name" value="Glyco_trans_1_4"/>
    <property type="match status" value="1"/>
</dbReference>
<keyword evidence="4" id="KW-1185">Reference proteome</keyword>
<dbReference type="EMBL" id="WWCU01000072">
    <property type="protein sequence ID" value="MYN11381.1"/>
    <property type="molecule type" value="Genomic_DNA"/>
</dbReference>
<sequence length="748" mass="82216">MLRIAIVTNILAPYRTPVFSALAAQPGVTVRVIACAEQEDNRLWDYPPPRCELAILRPRVFKYRERYIHCNPDVFQALAGWRPDVVVTDGFNPTHLFAFVYARRRGIPHVTMTDGTADSERTLSALHRLVRRFVFARSHGHVAASAGGLALFDAYRLPAQRRFLSCLCVDNAAYGGPAPAALRPYDLMFCGRMEAVKDPLFALAVALELARRLRRPVRMLFVGSGTLDAQVRAAAALYPGLVEAHFAGFLSQAELPGMYRAARVFLFPSRWDPWGVVVNEACAAGMPVLASPHAGAAHELVRDGENGYVCGLDVQRWADRAQALLQDEAHWVRCSERSRALVADYTFERAGAGLASACRNAVAGNAAAQTDGRYRSWPSVVIVERQLLNYRIGLYQQLRALLAERGIALTLLVGQGTPAEQMKRNEASLPWAVPIPTHYALRYRVCWQPYGRQARAADMVVVMHENKILYNLWLMLVARPSRLAFWGHGANLQSERPGGWKERFKRWTVGRADWWFAYTDMSARLIEAAGFPRERTTVVENAADTTEMVALCADIGELELARWRARLGLGGGPVGLYLGSLYHEKRLDFLLAAARRVRAALPGFELLIVGAGPDQAALQAAAASDRWIHFLGPLSGRDKCVALRLADVMLNPGLVGLGILDSFASGKPMLTTDCGLHSPEIAYLESGRNGIMTPNDLDSYAAAAVAVLRNPAQLAALSEAARASGGRYTVENMARRLCQGIEAALAQH</sequence>
<dbReference type="AlphaFoldDB" id="A0A7X4KRH1"/>
<keyword evidence="3" id="KW-0808">Transferase</keyword>
<protein>
    <submittedName>
        <fullName evidence="3">Glycosyltransferase</fullName>
    </submittedName>
</protein>
<name>A0A7X4KRH1_9BURK</name>
<dbReference type="Pfam" id="PF00534">
    <property type="entry name" value="Glycos_transf_1"/>
    <property type="match status" value="1"/>
</dbReference>
<evidence type="ECO:0000313" key="3">
    <source>
        <dbReference type="EMBL" id="MYN11381.1"/>
    </source>
</evidence>
<dbReference type="Gene3D" id="3.40.50.2000">
    <property type="entry name" value="Glycogen Phosphorylase B"/>
    <property type="match status" value="4"/>
</dbReference>
<dbReference type="CDD" id="cd03801">
    <property type="entry name" value="GT4_PimA-like"/>
    <property type="match status" value="2"/>
</dbReference>
<dbReference type="PANTHER" id="PTHR45947:SF3">
    <property type="entry name" value="SULFOQUINOVOSYL TRANSFERASE SQD2"/>
    <property type="match status" value="1"/>
</dbReference>
<dbReference type="Pfam" id="PF13579">
    <property type="entry name" value="Glyco_trans_4_4"/>
    <property type="match status" value="1"/>
</dbReference>